<evidence type="ECO:0000313" key="3">
    <source>
        <dbReference type="Proteomes" id="UP000551758"/>
    </source>
</evidence>
<dbReference type="Proteomes" id="UP000551758">
    <property type="component" value="Unassembled WGS sequence"/>
</dbReference>
<protein>
    <submittedName>
        <fullName evidence="2">Uncharacterized protein</fullName>
    </submittedName>
</protein>
<proteinExistence type="predicted"/>
<accession>A0A7J7FAL3</accession>
<organism evidence="2 3">
    <name type="scientific">Diceros bicornis minor</name>
    <name type="common">South-central black rhinoceros</name>
    <dbReference type="NCBI Taxonomy" id="77932"/>
    <lineage>
        <taxon>Eukaryota</taxon>
        <taxon>Metazoa</taxon>
        <taxon>Chordata</taxon>
        <taxon>Craniata</taxon>
        <taxon>Vertebrata</taxon>
        <taxon>Euteleostomi</taxon>
        <taxon>Mammalia</taxon>
        <taxon>Eutheria</taxon>
        <taxon>Laurasiatheria</taxon>
        <taxon>Perissodactyla</taxon>
        <taxon>Rhinocerotidae</taxon>
        <taxon>Diceros</taxon>
    </lineage>
</organism>
<evidence type="ECO:0000313" key="2">
    <source>
        <dbReference type="EMBL" id="KAF5924764.1"/>
    </source>
</evidence>
<gene>
    <name evidence="2" type="ORF">HPG69_003504</name>
</gene>
<dbReference type="EMBL" id="JACDTQ010000905">
    <property type="protein sequence ID" value="KAF5924764.1"/>
    <property type="molecule type" value="Genomic_DNA"/>
</dbReference>
<evidence type="ECO:0000256" key="1">
    <source>
        <dbReference type="SAM" id="MobiDB-lite"/>
    </source>
</evidence>
<sequence>MAAQIKPEERMADKAQDGRTAGTDERHFTVLPLQFQIEEVIRPSGFGWRATVQPLPTVHCKDHESDFREPHVCWGTGQDNGSRTGGAEMRGRAEAHTEYQTEDWAAAHPPPGHPEDWTKGGGQEEPCFCLRSLSSSQIGEAGKRGRKTSAMQDARKLCKTKEGNSLWGL</sequence>
<keyword evidence="3" id="KW-1185">Reference proteome</keyword>
<reference evidence="2 3" key="1">
    <citation type="journal article" date="2020" name="Mol. Biol. Evol.">
        <title>Interspecific Gene Flow and the Evolution of Specialization in Black and White Rhinoceros.</title>
        <authorList>
            <person name="Moodley Y."/>
            <person name="Westbury M.V."/>
            <person name="Russo I.M."/>
            <person name="Gopalakrishnan S."/>
            <person name="Rakotoarivelo A."/>
            <person name="Olsen R.A."/>
            <person name="Prost S."/>
            <person name="Tunstall T."/>
            <person name="Ryder O.A."/>
            <person name="Dalen L."/>
            <person name="Bruford M.W."/>
        </authorList>
    </citation>
    <scope>NUCLEOTIDE SEQUENCE [LARGE SCALE GENOMIC DNA]</scope>
    <source>
        <strain evidence="2">SBR-YM</strain>
        <tissue evidence="2">Skin</tissue>
    </source>
</reference>
<feature type="region of interest" description="Disordered" evidence="1">
    <location>
        <begin position="1"/>
        <end position="25"/>
    </location>
</feature>
<dbReference type="AlphaFoldDB" id="A0A7J7FAL3"/>
<name>A0A7J7FAL3_DICBM</name>
<comment type="caution">
    <text evidence="2">The sequence shown here is derived from an EMBL/GenBank/DDBJ whole genome shotgun (WGS) entry which is preliminary data.</text>
</comment>